<proteinExistence type="predicted"/>
<protein>
    <submittedName>
        <fullName evidence="2">Uncharacterized protein</fullName>
    </submittedName>
</protein>
<evidence type="ECO:0000313" key="3">
    <source>
        <dbReference type="Proteomes" id="UP000324748"/>
    </source>
</evidence>
<evidence type="ECO:0000313" key="2">
    <source>
        <dbReference type="EMBL" id="KAA1102471.1"/>
    </source>
</evidence>
<keyword evidence="3" id="KW-1185">Reference proteome</keyword>
<organism evidence="2 3">
    <name type="scientific">Puccinia graminis f. sp. tritici</name>
    <dbReference type="NCBI Taxonomy" id="56615"/>
    <lineage>
        <taxon>Eukaryota</taxon>
        <taxon>Fungi</taxon>
        <taxon>Dikarya</taxon>
        <taxon>Basidiomycota</taxon>
        <taxon>Pucciniomycotina</taxon>
        <taxon>Pucciniomycetes</taxon>
        <taxon>Pucciniales</taxon>
        <taxon>Pucciniaceae</taxon>
        <taxon>Puccinia</taxon>
    </lineage>
</organism>
<accession>A0A5B0PMT1</accession>
<reference evidence="2 3" key="1">
    <citation type="submission" date="2019-05" db="EMBL/GenBank/DDBJ databases">
        <title>Emergence of the Ug99 lineage of the wheat stem rust pathogen through somatic hybridization.</title>
        <authorList>
            <person name="Li F."/>
            <person name="Upadhyaya N.M."/>
            <person name="Sperschneider J."/>
            <person name="Matny O."/>
            <person name="Nguyen-Phuc H."/>
            <person name="Mago R."/>
            <person name="Raley C."/>
            <person name="Miller M.E."/>
            <person name="Silverstein K.A.T."/>
            <person name="Henningsen E."/>
            <person name="Hirsch C.D."/>
            <person name="Visser B."/>
            <person name="Pretorius Z.A."/>
            <person name="Steffenson B.J."/>
            <person name="Schwessinger B."/>
            <person name="Dodds P.N."/>
            <person name="Figueroa M."/>
        </authorList>
    </citation>
    <scope>NUCLEOTIDE SEQUENCE [LARGE SCALE GENOMIC DNA]</scope>
    <source>
        <strain evidence="2">21-0</strain>
    </source>
</reference>
<name>A0A5B0PMT1_PUCGR</name>
<dbReference type="EMBL" id="VSWC01000052">
    <property type="protein sequence ID" value="KAA1102471.1"/>
    <property type="molecule type" value="Genomic_DNA"/>
</dbReference>
<feature type="compositionally biased region" description="Polar residues" evidence="1">
    <location>
        <begin position="27"/>
        <end position="38"/>
    </location>
</feature>
<evidence type="ECO:0000256" key="1">
    <source>
        <dbReference type="SAM" id="MobiDB-lite"/>
    </source>
</evidence>
<dbReference type="Proteomes" id="UP000324748">
    <property type="component" value="Unassembled WGS sequence"/>
</dbReference>
<sequence>MGLNSSKLSRSTATAVAQKNVKPPPTKSATSGVSFTKTNEIKQDGFDPHLGHMLNKLGPVQVPKLSTNFHPKDNMLRILENRGNYSSDRTNEHELSSSPSNTQDPTRKRETRLDLTTIVELIRRHHIQQGSIDPSFSNFDQEDLEKLSKNIDPDTYQYLIRHFHPIDNVKLVKNPNPNQRDEPIKMAYCLDLTFLNEHKSDFTIPELIKLAQSTLYIYPAFYTDDVAADLNLIDTVDDSDSILVPGLWSILPRDLRDSLMWQSWKTLADELLNQFCIIATKAGVQGQLKFGTERVALNFHPRPSTKSHKNTTKSSGKHLIEHKFQLLRPITLLSWLTTLYSFCSEPGRRVVSRMFRSTSIASLALIYACKAVDDYHWSQLDSPPTLDGILSYIKTSQAQNSHSDIPLSMGTNTFESISTQEPLLSFHNPNSPPSSAMDSMFILT</sequence>
<feature type="compositionally biased region" description="Polar residues" evidence="1">
    <location>
        <begin position="1"/>
        <end position="17"/>
    </location>
</feature>
<feature type="region of interest" description="Disordered" evidence="1">
    <location>
        <begin position="85"/>
        <end position="110"/>
    </location>
</feature>
<comment type="caution">
    <text evidence="2">The sequence shown here is derived from an EMBL/GenBank/DDBJ whole genome shotgun (WGS) entry which is preliminary data.</text>
</comment>
<dbReference type="AlphaFoldDB" id="A0A5B0PMT1"/>
<feature type="region of interest" description="Disordered" evidence="1">
    <location>
        <begin position="1"/>
        <end position="47"/>
    </location>
</feature>
<gene>
    <name evidence="2" type="ORF">PGT21_000450</name>
</gene>